<evidence type="ECO:0000313" key="6">
    <source>
        <dbReference type="Proteomes" id="UP000011543"/>
    </source>
</evidence>
<dbReference type="GeneID" id="8828750"/>
<sequence length="142" mass="15765">MGARVLVPYDGSGPADASLRFAMETFPDASIEVLHVVEPFAEHTDAGVEDYRHRWLEKARGTANQMFEKAQAIAEEYDKTVETNWRYGRPGHGIVNHIDGGDFDHVVMGSHGRSGIERIMLGSVAETTLRRSSVPVTIVREQ</sequence>
<keyword evidence="5" id="KW-1185">Reference proteome</keyword>
<dbReference type="InterPro" id="IPR014729">
    <property type="entry name" value="Rossmann-like_a/b/a_fold"/>
</dbReference>
<evidence type="ECO:0000313" key="5">
    <source>
        <dbReference type="Proteomes" id="UP000001879"/>
    </source>
</evidence>
<dbReference type="Gene3D" id="3.40.50.620">
    <property type="entry name" value="HUPs"/>
    <property type="match status" value="1"/>
</dbReference>
<evidence type="ECO:0000259" key="2">
    <source>
        <dbReference type="Pfam" id="PF00582"/>
    </source>
</evidence>
<dbReference type="OrthoDB" id="105697at2157"/>
<accession>D3T1T8</accession>
<dbReference type="PRINTS" id="PR01438">
    <property type="entry name" value="UNVRSLSTRESS"/>
</dbReference>
<dbReference type="PaxDb" id="547559-Nmag_4016"/>
<dbReference type="InterPro" id="IPR006016">
    <property type="entry name" value="UspA"/>
</dbReference>
<dbReference type="Pfam" id="PF00582">
    <property type="entry name" value="Usp"/>
    <property type="match status" value="1"/>
</dbReference>
<evidence type="ECO:0000313" key="4">
    <source>
        <dbReference type="EMBL" id="ELY26583.1"/>
    </source>
</evidence>
<feature type="domain" description="UspA" evidence="2">
    <location>
        <begin position="4"/>
        <end position="140"/>
    </location>
</feature>
<reference evidence="4 6" key="3">
    <citation type="journal article" date="2014" name="PLoS Genet.">
        <title>Phylogenetically driven sequencing of extremely halophilic archaea reveals strategies for static and dynamic osmo-response.</title>
        <authorList>
            <person name="Becker E.A."/>
            <person name="Seitzer P.M."/>
            <person name="Tritt A."/>
            <person name="Larsen D."/>
            <person name="Krusor M."/>
            <person name="Yao A.I."/>
            <person name="Wu D."/>
            <person name="Madern D."/>
            <person name="Eisen J.A."/>
            <person name="Darling A.E."/>
            <person name="Facciotti M.T."/>
        </authorList>
    </citation>
    <scope>NUCLEOTIDE SEQUENCE [LARGE SCALE GENOMIC DNA]</scope>
    <source>
        <strain evidence="6">ATCC 43099 / DSM 3394 / CCM 3739 / CIP 104546 / IAM 13178 / JCM 8861 / NBRC 102185 / NCIMB 2190 / MS3</strain>
        <strain evidence="4">MS-3</strain>
    </source>
</reference>
<dbReference type="InterPro" id="IPR006015">
    <property type="entry name" value="Universal_stress_UspA"/>
</dbReference>
<proteinExistence type="inferred from homology"/>
<dbReference type="eggNOG" id="arCOG02053">
    <property type="taxonomic scope" value="Archaea"/>
</dbReference>
<dbReference type="PATRIC" id="fig|547559.17.peg.3043"/>
<dbReference type="AlphaFoldDB" id="D3T1T8"/>
<dbReference type="Proteomes" id="UP000011543">
    <property type="component" value="Unassembled WGS sequence"/>
</dbReference>
<keyword evidence="3" id="KW-0614">Plasmid</keyword>
<dbReference type="SUPFAM" id="SSF52402">
    <property type="entry name" value="Adenine nucleotide alpha hydrolases-like"/>
    <property type="match status" value="1"/>
</dbReference>
<gene>
    <name evidence="3" type="ordered locus">Nmag_4016</name>
    <name evidence="4" type="ORF">C500_15510</name>
</gene>
<dbReference type="PANTHER" id="PTHR46268">
    <property type="entry name" value="STRESS RESPONSE PROTEIN NHAX"/>
    <property type="match status" value="1"/>
</dbReference>
<dbReference type="PANTHER" id="PTHR46268:SF24">
    <property type="entry name" value="UNIVERSAL STRESS PROTEIN"/>
    <property type="match status" value="1"/>
</dbReference>
<dbReference type="KEGG" id="nmg:Nmag_4016"/>
<geneLocation type="plasmid" evidence="3 5">
    <name>pNMAG02</name>
</geneLocation>
<dbReference type="HOGENOM" id="CLU_049301_11_4_2"/>
<dbReference type="EMBL" id="AOHS01000051">
    <property type="protein sequence ID" value="ELY26583.1"/>
    <property type="molecule type" value="Genomic_DNA"/>
</dbReference>
<dbReference type="Proteomes" id="UP000001879">
    <property type="component" value="Plasmid pNMAG02"/>
</dbReference>
<dbReference type="CDD" id="cd00293">
    <property type="entry name" value="USP-like"/>
    <property type="match status" value="1"/>
</dbReference>
<protein>
    <submittedName>
        <fullName evidence="3">UspA domain protein</fullName>
    </submittedName>
    <submittedName>
        <fullName evidence="4">UspA domain-containing protein</fullName>
    </submittedName>
</protein>
<evidence type="ECO:0000313" key="3">
    <source>
        <dbReference type="EMBL" id="ADD07547.1"/>
    </source>
</evidence>
<evidence type="ECO:0000256" key="1">
    <source>
        <dbReference type="ARBA" id="ARBA00008791"/>
    </source>
</evidence>
<comment type="similarity">
    <text evidence="1">Belongs to the universal stress protein A family.</text>
</comment>
<reference evidence="3 5" key="2">
    <citation type="journal article" date="2012" name="BMC Genomics">
        <title>A comparative genomics perspective on the genetic content of the alkaliphilic haloarchaeon Natrialba magadii ATCC 43099T.</title>
        <authorList>
            <person name="Siddaramappa S."/>
            <person name="Challacombe J.F."/>
            <person name="Decastro R.E."/>
            <person name="Pfeiffer F."/>
            <person name="Sastre D.E."/>
            <person name="Gimenez M.I."/>
            <person name="Paggi R.A."/>
            <person name="Detter J.C."/>
            <person name="Davenport K.W."/>
            <person name="Goodwin L.A."/>
            <person name="Kyrpides N."/>
            <person name="Tapia R."/>
            <person name="Pitluck S."/>
            <person name="Lucas S."/>
            <person name="Woyke T."/>
            <person name="Maupin-Furlow J.A."/>
        </authorList>
    </citation>
    <scope>NUCLEOTIDE SEQUENCE [LARGE SCALE GENOMIC DNA]</scope>
    <source>
        <strain evidence="3">ATCC 43099</strain>
        <strain evidence="5">ATCC 43099 / DSM 3394 / CCM 3739 / CIP 104546 / IAM 13178 / JCM 8861 / NBRC 102185 / NCIMB 2190 / MS3</strain>
    </source>
</reference>
<organism evidence="3 5">
    <name type="scientific">Natrialba magadii (strain ATCC 43099 / DSM 3394 / CCM 3739 / CIP 104546 / IAM 13178 / JCM 8861 / NBRC 102185 / NCIMB 2190 / MS3)</name>
    <name type="common">Natronobacterium magadii</name>
    <dbReference type="NCBI Taxonomy" id="547559"/>
    <lineage>
        <taxon>Archaea</taxon>
        <taxon>Methanobacteriati</taxon>
        <taxon>Methanobacteriota</taxon>
        <taxon>Stenosarchaea group</taxon>
        <taxon>Halobacteria</taxon>
        <taxon>Halobacteriales</taxon>
        <taxon>Natrialbaceae</taxon>
        <taxon>Natrialba</taxon>
    </lineage>
</organism>
<dbReference type="EMBL" id="CP001934">
    <property type="protein sequence ID" value="ADD07547.1"/>
    <property type="molecule type" value="Genomic_DNA"/>
</dbReference>
<name>D3T1T8_NATMM</name>
<dbReference type="RefSeq" id="WP_004216328.1">
    <property type="nucleotide sequence ID" value="NC_013924.1"/>
</dbReference>
<reference evidence="5" key="1">
    <citation type="submission" date="2010-02" db="EMBL/GenBank/DDBJ databases">
        <title>Complete sequence of plasmid 2 of Natrialba magadii ATCC 43099.</title>
        <authorList>
            <consortium name="US DOE Joint Genome Institute"/>
            <person name="Lucas S."/>
            <person name="Copeland A."/>
            <person name="Lapidus A."/>
            <person name="Cheng J.-F."/>
            <person name="Bruce D."/>
            <person name="Goodwin L."/>
            <person name="Pitluck S."/>
            <person name="Davenport K."/>
            <person name="Saunders E."/>
            <person name="Detter J.C."/>
            <person name="Han C."/>
            <person name="Tapia R."/>
            <person name="Land M."/>
            <person name="Hauser L."/>
            <person name="Kyrpides N."/>
            <person name="Mikhailova N."/>
            <person name="De Castro R.E."/>
            <person name="Maupin-Furlow J.A."/>
            <person name="Woyke T."/>
        </authorList>
    </citation>
    <scope>NUCLEOTIDE SEQUENCE [LARGE SCALE GENOMIC DNA]</scope>
    <source>
        <strain evidence="5">ATCC 43099 / DSM 3394 / CCM 3739 / CIP 104546 / IAM 13178 / JCM 8861 / NBRC 102185 / NCIMB 2190 / MS3</strain>
        <plasmid evidence="5">pNMAG02</plasmid>
    </source>
</reference>
<reference evidence="3" key="4">
    <citation type="submission" date="2016-09" db="EMBL/GenBank/DDBJ databases">
        <authorList>
            <person name="Pfeiffer F."/>
        </authorList>
    </citation>
    <scope>NUCLEOTIDE SEQUENCE</scope>
    <source>
        <strain evidence="3">ATCC 43099</strain>
        <plasmid evidence="3">pNMAG02</plasmid>
    </source>
</reference>